<dbReference type="STRING" id="43700.ENSMALP00000002109"/>
<keyword evidence="4 6" id="KW-0687">Ribonucleoprotein</keyword>
<evidence type="ECO:0000313" key="7">
    <source>
        <dbReference type="Ensembl" id="ENSMALP00000002109.1"/>
    </source>
</evidence>
<keyword evidence="3 6" id="KW-0689">Ribosomal protein</keyword>
<proteinExistence type="inferred from homology"/>
<dbReference type="GO" id="GO:0003723">
    <property type="term" value="F:RNA binding"/>
    <property type="evidence" value="ECO:0007669"/>
    <property type="project" value="TreeGrafter"/>
</dbReference>
<dbReference type="Ensembl" id="ENSMALT00000002167.1">
    <property type="protein sequence ID" value="ENSMALP00000002109.1"/>
    <property type="gene ID" value="ENSMALG00000001574.1"/>
</dbReference>
<dbReference type="PANTHER" id="PTHR11847:SF4">
    <property type="entry name" value="LARGE RIBOSOMAL SUBUNIT PROTEIN EL15"/>
    <property type="match status" value="1"/>
</dbReference>
<dbReference type="GO" id="GO:0003735">
    <property type="term" value="F:structural constituent of ribosome"/>
    <property type="evidence" value="ECO:0007669"/>
    <property type="project" value="InterPro"/>
</dbReference>
<dbReference type="SUPFAM" id="SSF54189">
    <property type="entry name" value="Ribosomal proteins S24e, L23 and L15e"/>
    <property type="match status" value="1"/>
</dbReference>
<dbReference type="PANTHER" id="PTHR11847">
    <property type="entry name" value="RIBOSOMAL PROTEIN L15"/>
    <property type="match status" value="1"/>
</dbReference>
<comment type="function">
    <text evidence="5">Component of the large ribosomal subunit. The ribosome is a large ribonucleoprotein complex responsible for the synthesis of proteins in the cell.</text>
</comment>
<keyword evidence="8" id="KW-1185">Reference proteome</keyword>
<dbReference type="Gene3D" id="3.40.1120.10">
    <property type="entry name" value="Ribosomal protein l15e"/>
    <property type="match status" value="1"/>
</dbReference>
<dbReference type="InterPro" id="IPR012678">
    <property type="entry name" value="Ribosomal_uL23/eL15/eS24_sf"/>
</dbReference>
<comment type="subunit">
    <text evidence="2">Component of the large ribosomal subunit.</text>
</comment>
<dbReference type="Proteomes" id="UP000261600">
    <property type="component" value="Unplaced"/>
</dbReference>
<evidence type="ECO:0000256" key="1">
    <source>
        <dbReference type="ARBA" id="ARBA00006857"/>
    </source>
</evidence>
<protein>
    <recommendedName>
        <fullName evidence="6">Ribosomal protein L15</fullName>
    </recommendedName>
</protein>
<name>A0A3Q3IG75_MONAL</name>
<evidence type="ECO:0000256" key="6">
    <source>
        <dbReference type="RuleBase" id="RU000663"/>
    </source>
</evidence>
<dbReference type="AlphaFoldDB" id="A0A3Q3IG75"/>
<evidence type="ECO:0000256" key="4">
    <source>
        <dbReference type="ARBA" id="ARBA00023274"/>
    </source>
</evidence>
<dbReference type="GO" id="GO:0022625">
    <property type="term" value="C:cytosolic large ribosomal subunit"/>
    <property type="evidence" value="ECO:0007669"/>
    <property type="project" value="TreeGrafter"/>
</dbReference>
<dbReference type="GO" id="GO:0002181">
    <property type="term" value="P:cytoplasmic translation"/>
    <property type="evidence" value="ECO:0007669"/>
    <property type="project" value="TreeGrafter"/>
</dbReference>
<sequence>MVDMFMVHMFLQVLWQQKHLLKLSHSHPEVRPKMSMALTPAPSSETLCFLIVNMHSLYLAEPERAGRHCGALRVILIDLFHKAIRCNPDTQWITKAVYEHKEMRDLTSAGKKSRGLGRGQKFHLTIGGSRHAAWKRRNTLQLYRQR</sequence>
<organism evidence="7 8">
    <name type="scientific">Monopterus albus</name>
    <name type="common">Swamp eel</name>
    <dbReference type="NCBI Taxonomy" id="43700"/>
    <lineage>
        <taxon>Eukaryota</taxon>
        <taxon>Metazoa</taxon>
        <taxon>Chordata</taxon>
        <taxon>Craniata</taxon>
        <taxon>Vertebrata</taxon>
        <taxon>Euteleostomi</taxon>
        <taxon>Actinopterygii</taxon>
        <taxon>Neopterygii</taxon>
        <taxon>Teleostei</taxon>
        <taxon>Neoteleostei</taxon>
        <taxon>Acanthomorphata</taxon>
        <taxon>Anabantaria</taxon>
        <taxon>Synbranchiformes</taxon>
        <taxon>Synbranchidae</taxon>
        <taxon>Monopterus</taxon>
    </lineage>
</organism>
<comment type="similarity">
    <text evidence="1 6">Belongs to the eukaryotic ribosomal protein eL15 family.</text>
</comment>
<evidence type="ECO:0000256" key="2">
    <source>
        <dbReference type="ARBA" id="ARBA00011133"/>
    </source>
</evidence>
<dbReference type="Pfam" id="PF00827">
    <property type="entry name" value="Ribosomal_L15e"/>
    <property type="match status" value="1"/>
</dbReference>
<evidence type="ECO:0000256" key="5">
    <source>
        <dbReference type="ARBA" id="ARBA00034092"/>
    </source>
</evidence>
<reference evidence="7" key="2">
    <citation type="submission" date="2025-09" db="UniProtKB">
        <authorList>
            <consortium name="Ensembl"/>
        </authorList>
    </citation>
    <scope>IDENTIFICATION</scope>
</reference>
<reference evidence="7" key="1">
    <citation type="submission" date="2025-08" db="UniProtKB">
        <authorList>
            <consortium name="Ensembl"/>
        </authorList>
    </citation>
    <scope>IDENTIFICATION</scope>
</reference>
<dbReference type="SMART" id="SM01384">
    <property type="entry name" value="Ribosomal_L15e"/>
    <property type="match status" value="1"/>
</dbReference>
<accession>A0A3Q3IG75</accession>
<evidence type="ECO:0000313" key="8">
    <source>
        <dbReference type="Proteomes" id="UP000261600"/>
    </source>
</evidence>
<dbReference type="InterPro" id="IPR024794">
    <property type="entry name" value="Rbsml_eL15_core_dom_sf"/>
</dbReference>
<evidence type="ECO:0000256" key="3">
    <source>
        <dbReference type="ARBA" id="ARBA00022980"/>
    </source>
</evidence>
<dbReference type="InterPro" id="IPR000439">
    <property type="entry name" value="Ribosomal_eL15"/>
</dbReference>